<dbReference type="Gene3D" id="3.50.30.10">
    <property type="entry name" value="Phosphohistidine domain"/>
    <property type="match status" value="1"/>
</dbReference>
<dbReference type="InterPro" id="IPR040442">
    <property type="entry name" value="Pyrv_kinase-like_dom_sf"/>
</dbReference>
<evidence type="ECO:0000313" key="4">
    <source>
        <dbReference type="EMBL" id="GFP35654.1"/>
    </source>
</evidence>
<evidence type="ECO:0000313" key="5">
    <source>
        <dbReference type="Proteomes" id="UP000576480"/>
    </source>
</evidence>
<dbReference type="PANTHER" id="PTHR22931">
    <property type="entry name" value="PHOSPHOENOLPYRUVATE DIKINASE-RELATED"/>
    <property type="match status" value="1"/>
</dbReference>
<dbReference type="Pfam" id="PF02896">
    <property type="entry name" value="PEP-utilizers_C"/>
    <property type="match status" value="1"/>
</dbReference>
<dbReference type="InterPro" id="IPR015813">
    <property type="entry name" value="Pyrv/PenolPyrv_kinase-like_dom"/>
</dbReference>
<keyword evidence="4" id="KW-0418">Kinase</keyword>
<feature type="domain" description="PEP-utilising enzyme C-terminal" evidence="3">
    <location>
        <begin position="40"/>
        <end position="98"/>
    </location>
</feature>
<dbReference type="PANTHER" id="PTHR22931:SF9">
    <property type="entry name" value="PYRUVATE, PHOSPHATE DIKINASE 1, CHLOROPLASTIC"/>
    <property type="match status" value="1"/>
</dbReference>
<evidence type="ECO:0000256" key="1">
    <source>
        <dbReference type="ARBA" id="ARBA00020138"/>
    </source>
</evidence>
<organism evidence="4 5">
    <name type="scientific">Candidatus Hakubella thermalkaliphila</name>
    <dbReference type="NCBI Taxonomy" id="2754717"/>
    <lineage>
        <taxon>Bacteria</taxon>
        <taxon>Bacillati</taxon>
        <taxon>Actinomycetota</taxon>
        <taxon>Actinomycetota incertae sedis</taxon>
        <taxon>Candidatus Hakubellales</taxon>
        <taxon>Candidatus Hakubellaceae</taxon>
        <taxon>Candidatus Hakubella</taxon>
    </lineage>
</organism>
<keyword evidence="4" id="KW-0670">Pyruvate</keyword>
<sequence length="140" mass="15514">SKSCRLKDVVIREGDIITIDRTTGRVILGTVPLIPPMINEDFRRLLAWADEIRKLGVRANADTPEDAAKSRDFEAEGIGLCRTEHMFMAEDRLPHVQAAILAKTDEERAVFLSMRPSSTMSTAILRAAAAVLLPTLVWSI</sequence>
<comment type="caution">
    <text evidence="4">The sequence shown here is derived from an EMBL/GenBank/DDBJ whole genome shotgun (WGS) entry which is preliminary data.</text>
</comment>
<dbReference type="Gene3D" id="1.10.189.10">
    <property type="entry name" value="Pyruvate Phosphate Dikinase, domain 2"/>
    <property type="match status" value="1"/>
</dbReference>
<protein>
    <recommendedName>
        <fullName evidence="1">Pyruvate, phosphate dikinase</fullName>
    </recommendedName>
    <alternativeName>
        <fullName evidence="2">Pyruvate, orthophosphate dikinase</fullName>
    </alternativeName>
</protein>
<dbReference type="InterPro" id="IPR000121">
    <property type="entry name" value="PEP_util_C"/>
</dbReference>
<gene>
    <name evidence="4" type="ORF">HKBW3S43_01443</name>
</gene>
<keyword evidence="4" id="KW-0808">Transferase</keyword>
<dbReference type="EMBL" id="BLSB01000165">
    <property type="protein sequence ID" value="GFP35654.1"/>
    <property type="molecule type" value="Genomic_DNA"/>
</dbReference>
<dbReference type="RefSeq" id="WP_308767539.1">
    <property type="nucleotide sequence ID" value="NZ_BLSB01000165.1"/>
</dbReference>
<dbReference type="InterPro" id="IPR010121">
    <property type="entry name" value="Pyruvate_phosphate_dikinase"/>
</dbReference>
<name>A0A6V8PUS7_9ACTN</name>
<feature type="non-terminal residue" evidence="4">
    <location>
        <position position="1"/>
    </location>
</feature>
<evidence type="ECO:0000256" key="2">
    <source>
        <dbReference type="ARBA" id="ARBA00032883"/>
    </source>
</evidence>
<dbReference type="SUPFAM" id="SSF51621">
    <property type="entry name" value="Phosphoenolpyruvate/pyruvate domain"/>
    <property type="match status" value="1"/>
</dbReference>
<dbReference type="AlphaFoldDB" id="A0A6V8PUS7"/>
<dbReference type="Gene3D" id="3.20.20.60">
    <property type="entry name" value="Phosphoenolpyruvate-binding domains"/>
    <property type="match status" value="1"/>
</dbReference>
<evidence type="ECO:0000259" key="3">
    <source>
        <dbReference type="Pfam" id="PF02896"/>
    </source>
</evidence>
<proteinExistence type="predicted"/>
<dbReference type="Proteomes" id="UP000576480">
    <property type="component" value="Unassembled WGS sequence"/>
</dbReference>
<dbReference type="GO" id="GO:0050242">
    <property type="term" value="F:pyruvate, phosphate dikinase activity"/>
    <property type="evidence" value="ECO:0007669"/>
    <property type="project" value="InterPro"/>
</dbReference>
<dbReference type="GO" id="GO:0016301">
    <property type="term" value="F:kinase activity"/>
    <property type="evidence" value="ECO:0007669"/>
    <property type="project" value="UniProtKB-KW"/>
</dbReference>
<reference evidence="4 5" key="1">
    <citation type="journal article" date="2020" name="Front. Microbiol.">
        <title>Single-cell genomics of novel Actinobacteria with the Wood-Ljungdahl pathway discovered in a serpentinizing system.</title>
        <authorList>
            <person name="Merino N."/>
            <person name="Kawai M."/>
            <person name="Boyd E.S."/>
            <person name="Colman D.R."/>
            <person name="McGlynn S.E."/>
            <person name="Nealson K.H."/>
            <person name="Kurokawa K."/>
            <person name="Hongoh Y."/>
        </authorList>
    </citation>
    <scope>NUCLEOTIDE SEQUENCE [LARGE SCALE GENOMIC DNA]</scope>
    <source>
        <strain evidence="4 5">S43</strain>
    </source>
</reference>
<accession>A0A6V8PUS7</accession>